<evidence type="ECO:0000313" key="3">
    <source>
        <dbReference type="Proteomes" id="UP000029614"/>
    </source>
</evidence>
<name>A0A096B0Y2_9BACT</name>
<dbReference type="PROSITE" id="PS51257">
    <property type="entry name" value="PROKAR_LIPOPROTEIN"/>
    <property type="match status" value="1"/>
</dbReference>
<gene>
    <name evidence="2" type="ORF">HMPREF9302_02210</name>
</gene>
<comment type="caution">
    <text evidence="2">The sequence shown here is derived from an EMBL/GenBank/DDBJ whole genome shotgun (WGS) entry which is preliminary data.</text>
</comment>
<protein>
    <submittedName>
        <fullName evidence="2">Lipoprotein</fullName>
    </submittedName>
</protein>
<dbReference type="AlphaFoldDB" id="A0A096B0Y2"/>
<reference evidence="2 3" key="1">
    <citation type="submission" date="2014-07" db="EMBL/GenBank/DDBJ databases">
        <authorList>
            <person name="McCorrison J."/>
            <person name="Sanka R."/>
            <person name="Torralba M."/>
            <person name="Gillis M."/>
            <person name="Haft D.H."/>
            <person name="Methe B."/>
            <person name="Sutton G."/>
            <person name="Nelson K.E."/>
        </authorList>
    </citation>
    <scope>NUCLEOTIDE SEQUENCE [LARGE SCALE GENOMIC DNA]</scope>
    <source>
        <strain evidence="2 3">DNF00058</strain>
    </source>
</reference>
<dbReference type="RefSeq" id="WP_036854275.1">
    <property type="nucleotide sequence ID" value="NZ_JRNU01000005.1"/>
</dbReference>
<accession>A0A096B0Y2</accession>
<dbReference type="Proteomes" id="UP000029614">
    <property type="component" value="Unassembled WGS sequence"/>
</dbReference>
<feature type="region of interest" description="Disordered" evidence="1">
    <location>
        <begin position="38"/>
        <end position="173"/>
    </location>
</feature>
<keyword evidence="2" id="KW-0449">Lipoprotein</keyword>
<dbReference type="OrthoDB" id="607469at2"/>
<proteinExistence type="predicted"/>
<feature type="compositionally biased region" description="Basic and acidic residues" evidence="1">
    <location>
        <begin position="38"/>
        <end position="152"/>
    </location>
</feature>
<dbReference type="EMBL" id="JRNU01000005">
    <property type="protein sequence ID" value="KGF52973.1"/>
    <property type="molecule type" value="Genomic_DNA"/>
</dbReference>
<evidence type="ECO:0000256" key="1">
    <source>
        <dbReference type="SAM" id="MobiDB-lite"/>
    </source>
</evidence>
<evidence type="ECO:0000313" key="2">
    <source>
        <dbReference type="EMBL" id="KGF52973.1"/>
    </source>
</evidence>
<sequence length="234" mass="27158">MKTINLQKVAVGLLCCSFVFFTSCSKDDTLDKLQQEVETMKKKQDEEAQKRKLKEEADKKKQQEEAEQKKKQDEENKQKQEEEKQKQEEEKQKQEEKEKQREAEEQKRQEAERQRQEAEQKRQEAERQRQEAEQKRKEAEQKREQAGKKPEKAQGLTFSPASPVKIRPNTPKAIDIVGGKAPYSIKSKMPNMVRVQTYPNQDYFSITGLYGGETEIEVSDSAGKTGVLKVTVGY</sequence>
<keyword evidence="3" id="KW-1185">Reference proteome</keyword>
<organism evidence="2 3">
    <name type="scientific">Prevotella amnii DNF00058</name>
    <dbReference type="NCBI Taxonomy" id="1401066"/>
    <lineage>
        <taxon>Bacteria</taxon>
        <taxon>Pseudomonadati</taxon>
        <taxon>Bacteroidota</taxon>
        <taxon>Bacteroidia</taxon>
        <taxon>Bacteroidales</taxon>
        <taxon>Prevotellaceae</taxon>
        <taxon>Prevotella</taxon>
    </lineage>
</organism>